<dbReference type="CDD" id="cd01392">
    <property type="entry name" value="HTH_LacI"/>
    <property type="match status" value="1"/>
</dbReference>
<dbReference type="EMBL" id="FNNP01000001">
    <property type="protein sequence ID" value="SDW22298.1"/>
    <property type="molecule type" value="Genomic_DNA"/>
</dbReference>
<dbReference type="PROSITE" id="PS50932">
    <property type="entry name" value="HTH_LACI_2"/>
    <property type="match status" value="1"/>
</dbReference>
<dbReference type="GO" id="GO:0000976">
    <property type="term" value="F:transcription cis-regulatory region binding"/>
    <property type="evidence" value="ECO:0007669"/>
    <property type="project" value="TreeGrafter"/>
</dbReference>
<accession>A0A1H2RSQ6</accession>
<keyword evidence="7" id="KW-1185">Reference proteome</keyword>
<name>A0A1H2RSQ6_9RHOB</name>
<evidence type="ECO:0000313" key="7">
    <source>
        <dbReference type="Proteomes" id="UP000183400"/>
    </source>
</evidence>
<dbReference type="AlphaFoldDB" id="A0A1H2RSQ6"/>
<feature type="domain" description="HTH lacI-type" evidence="5">
    <location>
        <begin position="18"/>
        <end position="72"/>
    </location>
</feature>
<evidence type="ECO:0000256" key="4">
    <source>
        <dbReference type="SAM" id="MobiDB-lite"/>
    </source>
</evidence>
<evidence type="ECO:0000256" key="3">
    <source>
        <dbReference type="ARBA" id="ARBA00023163"/>
    </source>
</evidence>
<sequence>MPEEKLRRQRTGRANSSPTLEDVAQKAGVSTATVSRCLNAPARVSEATRKQVLEAVNQLGYAPNFGARALAAKRTDTFGAIIPTMENAIFARGLQAFQEELEQNGITLLVSSSSYSPQLEEKQVHALIARGADALLLIGHDRTPKSYDLLESKGIPHVIAWSIAHDVPRTSIGFDNRNAMKTLALEVLKLGHRDLAVISAPREGNDRARERCQGVADALIQFGLRPTDLPIIETPYSISNGAEAFQTLVSSGNRPTAVLCGNDVLAAGAISRARELGLRVPDDISITGFDDIEIAQIVSPGLTTVHVPHRKMGIHAARLLIAMRNGEYGDAPAESLELQVTITWRGSLGPVPLRNA</sequence>
<dbReference type="STRING" id="985054.SAMN05444358_101255"/>
<evidence type="ECO:0000259" key="5">
    <source>
        <dbReference type="PROSITE" id="PS50932"/>
    </source>
</evidence>
<evidence type="ECO:0000313" key="6">
    <source>
        <dbReference type="EMBL" id="SDW22298.1"/>
    </source>
</evidence>
<dbReference type="SMART" id="SM00354">
    <property type="entry name" value="HTH_LACI"/>
    <property type="match status" value="1"/>
</dbReference>
<dbReference type="InterPro" id="IPR000843">
    <property type="entry name" value="HTH_LacI"/>
</dbReference>
<dbReference type="Proteomes" id="UP000183400">
    <property type="component" value="Unassembled WGS sequence"/>
</dbReference>
<dbReference type="Gene3D" id="1.10.260.40">
    <property type="entry name" value="lambda repressor-like DNA-binding domains"/>
    <property type="match status" value="1"/>
</dbReference>
<keyword evidence="3" id="KW-0804">Transcription</keyword>
<dbReference type="InterPro" id="IPR028082">
    <property type="entry name" value="Peripla_BP_I"/>
</dbReference>
<reference evidence="7" key="1">
    <citation type="submission" date="2016-10" db="EMBL/GenBank/DDBJ databases">
        <authorList>
            <person name="Varghese N."/>
            <person name="Submissions S."/>
        </authorList>
    </citation>
    <scope>NUCLEOTIDE SEQUENCE [LARGE SCALE GENOMIC DNA]</scope>
    <source>
        <strain evidence="7">DSM 27839</strain>
    </source>
</reference>
<evidence type="ECO:0000256" key="1">
    <source>
        <dbReference type="ARBA" id="ARBA00023015"/>
    </source>
</evidence>
<dbReference type="SUPFAM" id="SSF47413">
    <property type="entry name" value="lambda repressor-like DNA-binding domains"/>
    <property type="match status" value="1"/>
</dbReference>
<gene>
    <name evidence="6" type="ORF">SAMN05444358_101255</name>
</gene>
<dbReference type="Pfam" id="PF00356">
    <property type="entry name" value="LacI"/>
    <property type="match status" value="1"/>
</dbReference>
<keyword evidence="2" id="KW-0238">DNA-binding</keyword>
<dbReference type="OrthoDB" id="60111at2"/>
<dbReference type="RefSeq" id="WP_074733812.1">
    <property type="nucleotide sequence ID" value="NZ_FNNP01000001.1"/>
</dbReference>
<dbReference type="CDD" id="cd06273">
    <property type="entry name" value="PBP1_LacI-like"/>
    <property type="match status" value="1"/>
</dbReference>
<evidence type="ECO:0000256" key="2">
    <source>
        <dbReference type="ARBA" id="ARBA00023125"/>
    </source>
</evidence>
<dbReference type="InterPro" id="IPR010982">
    <property type="entry name" value="Lambda_DNA-bd_dom_sf"/>
</dbReference>
<organism evidence="6 7">
    <name type="scientific">Ruegeria halocynthiae</name>
    <dbReference type="NCBI Taxonomy" id="985054"/>
    <lineage>
        <taxon>Bacteria</taxon>
        <taxon>Pseudomonadati</taxon>
        <taxon>Pseudomonadota</taxon>
        <taxon>Alphaproteobacteria</taxon>
        <taxon>Rhodobacterales</taxon>
        <taxon>Roseobacteraceae</taxon>
        <taxon>Ruegeria</taxon>
    </lineage>
</organism>
<proteinExistence type="predicted"/>
<dbReference type="Gene3D" id="3.40.50.2300">
    <property type="match status" value="2"/>
</dbReference>
<dbReference type="GO" id="GO:0003700">
    <property type="term" value="F:DNA-binding transcription factor activity"/>
    <property type="evidence" value="ECO:0007669"/>
    <property type="project" value="TreeGrafter"/>
</dbReference>
<dbReference type="InterPro" id="IPR046335">
    <property type="entry name" value="LacI/GalR-like_sensor"/>
</dbReference>
<dbReference type="Pfam" id="PF13377">
    <property type="entry name" value="Peripla_BP_3"/>
    <property type="match status" value="1"/>
</dbReference>
<feature type="region of interest" description="Disordered" evidence="4">
    <location>
        <begin position="1"/>
        <end position="25"/>
    </location>
</feature>
<dbReference type="PRINTS" id="PR00036">
    <property type="entry name" value="HTHLACI"/>
</dbReference>
<keyword evidence="1" id="KW-0805">Transcription regulation</keyword>
<protein>
    <submittedName>
        <fullName evidence="6">Transcriptional regulator, LacI family</fullName>
    </submittedName>
</protein>
<dbReference type="PANTHER" id="PTHR30146">
    <property type="entry name" value="LACI-RELATED TRANSCRIPTIONAL REPRESSOR"/>
    <property type="match status" value="1"/>
</dbReference>
<dbReference type="PANTHER" id="PTHR30146:SF33">
    <property type="entry name" value="TRANSCRIPTIONAL REGULATOR"/>
    <property type="match status" value="1"/>
</dbReference>
<dbReference type="SUPFAM" id="SSF53822">
    <property type="entry name" value="Periplasmic binding protein-like I"/>
    <property type="match status" value="1"/>
</dbReference>